<keyword evidence="2" id="KW-1185">Reference proteome</keyword>
<sequence>MLGTYYLCKKYKTTESIKTIEAETENKYKRRLYECKICTEKERYIIKRDSERLEIECVISESLPYNQELRVDKLYPKKKTIHLKTKHSNELGLCKRSYFEGFTNLG</sequence>
<dbReference type="AlphaFoldDB" id="A0A4Y2CCW9"/>
<proteinExistence type="predicted"/>
<evidence type="ECO:0000313" key="1">
    <source>
        <dbReference type="EMBL" id="GBM02080.1"/>
    </source>
</evidence>
<accession>A0A4Y2CCW9</accession>
<organism evidence="1 2">
    <name type="scientific">Araneus ventricosus</name>
    <name type="common">Orbweaver spider</name>
    <name type="synonym">Epeira ventricosa</name>
    <dbReference type="NCBI Taxonomy" id="182803"/>
    <lineage>
        <taxon>Eukaryota</taxon>
        <taxon>Metazoa</taxon>
        <taxon>Ecdysozoa</taxon>
        <taxon>Arthropoda</taxon>
        <taxon>Chelicerata</taxon>
        <taxon>Arachnida</taxon>
        <taxon>Araneae</taxon>
        <taxon>Araneomorphae</taxon>
        <taxon>Entelegynae</taxon>
        <taxon>Araneoidea</taxon>
        <taxon>Araneidae</taxon>
        <taxon>Araneus</taxon>
    </lineage>
</organism>
<protein>
    <submittedName>
        <fullName evidence="1">Uncharacterized protein</fullName>
    </submittedName>
</protein>
<comment type="caution">
    <text evidence="1">The sequence shown here is derived from an EMBL/GenBank/DDBJ whole genome shotgun (WGS) entry which is preliminary data.</text>
</comment>
<reference evidence="1 2" key="1">
    <citation type="journal article" date="2019" name="Sci. Rep.">
        <title>Orb-weaving spider Araneus ventricosus genome elucidates the spidroin gene catalogue.</title>
        <authorList>
            <person name="Kono N."/>
            <person name="Nakamura H."/>
            <person name="Ohtoshi R."/>
            <person name="Moran D.A.P."/>
            <person name="Shinohara A."/>
            <person name="Yoshida Y."/>
            <person name="Fujiwara M."/>
            <person name="Mori M."/>
            <person name="Tomita M."/>
            <person name="Arakawa K."/>
        </authorList>
    </citation>
    <scope>NUCLEOTIDE SEQUENCE [LARGE SCALE GENOMIC DNA]</scope>
</reference>
<gene>
    <name evidence="1" type="ORF">AVEN_209765_1</name>
</gene>
<dbReference type="Proteomes" id="UP000499080">
    <property type="component" value="Unassembled WGS sequence"/>
</dbReference>
<name>A0A4Y2CCW9_ARAVE</name>
<evidence type="ECO:0000313" key="2">
    <source>
        <dbReference type="Proteomes" id="UP000499080"/>
    </source>
</evidence>
<dbReference type="EMBL" id="BGPR01000176">
    <property type="protein sequence ID" value="GBM02080.1"/>
    <property type="molecule type" value="Genomic_DNA"/>
</dbReference>